<feature type="domain" description="Histidine kinase" evidence="5">
    <location>
        <begin position="144"/>
        <end position="349"/>
    </location>
</feature>
<comment type="caution">
    <text evidence="7">The sequence shown here is derived from an EMBL/GenBank/DDBJ whole genome shotgun (WGS) entry which is preliminary data.</text>
</comment>
<dbReference type="CDD" id="cd00075">
    <property type="entry name" value="HATPase"/>
    <property type="match status" value="1"/>
</dbReference>
<dbReference type="GO" id="GO:0000155">
    <property type="term" value="F:phosphorelay sensor kinase activity"/>
    <property type="evidence" value="ECO:0007669"/>
    <property type="project" value="InterPro"/>
</dbReference>
<dbReference type="InterPro" id="IPR001789">
    <property type="entry name" value="Sig_transdc_resp-reg_receiver"/>
</dbReference>
<sequence>MPIKILLIEDEQDLRQNISEMLEIEGFQVFQAINGIEGLELINKQSIDLVISDIMMPLLDGYQLLEIVRGNPSFSNLPFIFLSAKSSLKDQRLGMEKGAEDYLIKPIAFNSLLNAIHAALDKKQQREALIKEAINKAITSERKVKYHELRTPLFGLMGILDFLSENLDALDKNEIQLLVEKALDASNRLDGTLSKLYIYQKIADNEINLQYFPSLYFFVKEIVAGLGLDTVEIVNEGNDFSVSFDPKQLTFILTELLQNAIKFKATDDAKVSISFNEGRKITVTNTQNYLPPDMALSISPFCQYDRTQQEQQGLGLGLFIASKYCEKHHWQFKAETLKNGDFQVQIEFA</sequence>
<dbReference type="CDD" id="cd17574">
    <property type="entry name" value="REC_OmpR"/>
    <property type="match status" value="1"/>
</dbReference>
<dbReference type="PANTHER" id="PTHR43547:SF2">
    <property type="entry name" value="HYBRID SIGNAL TRANSDUCTION HISTIDINE KINASE C"/>
    <property type="match status" value="1"/>
</dbReference>
<evidence type="ECO:0000256" key="1">
    <source>
        <dbReference type="ARBA" id="ARBA00000085"/>
    </source>
</evidence>
<proteinExistence type="predicted"/>
<dbReference type="AlphaFoldDB" id="K1M4C8"/>
<dbReference type="InterPro" id="IPR036097">
    <property type="entry name" value="HisK_dim/P_sf"/>
</dbReference>
<accession>K1M4C8</accession>
<dbReference type="InterPro" id="IPR005467">
    <property type="entry name" value="His_kinase_dom"/>
</dbReference>
<dbReference type="OrthoDB" id="9781208at2"/>
<dbReference type="InterPro" id="IPR036890">
    <property type="entry name" value="HATPase_C_sf"/>
</dbReference>
<reference evidence="7 8" key="1">
    <citation type="journal article" date="2012" name="J. Bacteriol.">
        <title>Draft Genome Sequence of Cecembia lonarensis Strain LW9T, Isolated from Lonar Lake, a Haloalkaline Lake in India.</title>
        <authorList>
            <person name="Shivaji S."/>
            <person name="Ara S."/>
            <person name="Singh A."/>
            <person name="Pinnaka A.K."/>
        </authorList>
    </citation>
    <scope>NUCLEOTIDE SEQUENCE [LARGE SCALE GENOMIC DNA]</scope>
    <source>
        <strain evidence="7 8">LW9</strain>
    </source>
</reference>
<dbReference type="CDD" id="cd00082">
    <property type="entry name" value="HisKA"/>
    <property type="match status" value="1"/>
</dbReference>
<evidence type="ECO:0000256" key="4">
    <source>
        <dbReference type="PROSITE-ProRule" id="PRU00169"/>
    </source>
</evidence>
<dbReference type="Gene3D" id="1.10.287.130">
    <property type="match status" value="1"/>
</dbReference>
<organism evidence="7 8">
    <name type="scientific">Cecembia lonarensis (strain CCUG 58316 / KCTC 22772 / LW9)</name>
    <dbReference type="NCBI Taxonomy" id="1225176"/>
    <lineage>
        <taxon>Bacteria</taxon>
        <taxon>Pseudomonadati</taxon>
        <taxon>Bacteroidota</taxon>
        <taxon>Cytophagia</taxon>
        <taxon>Cytophagales</taxon>
        <taxon>Cyclobacteriaceae</taxon>
        <taxon>Cecembia</taxon>
    </lineage>
</organism>
<name>K1M4C8_CECL9</name>
<gene>
    <name evidence="7" type="primary">mprA_1</name>
    <name evidence="7" type="ORF">B879_00160</name>
</gene>
<dbReference type="PROSITE" id="PS50110">
    <property type="entry name" value="RESPONSE_REGULATORY"/>
    <property type="match status" value="1"/>
</dbReference>
<dbReference type="Pfam" id="PF00072">
    <property type="entry name" value="Response_reg"/>
    <property type="match status" value="1"/>
</dbReference>
<dbReference type="InterPro" id="IPR003661">
    <property type="entry name" value="HisK_dim/P_dom"/>
</dbReference>
<evidence type="ECO:0000259" key="5">
    <source>
        <dbReference type="PROSITE" id="PS50109"/>
    </source>
</evidence>
<evidence type="ECO:0000313" key="7">
    <source>
        <dbReference type="EMBL" id="EKB51109.1"/>
    </source>
</evidence>
<dbReference type="SUPFAM" id="SSF55874">
    <property type="entry name" value="ATPase domain of HSP90 chaperone/DNA topoisomerase II/histidine kinase"/>
    <property type="match status" value="1"/>
</dbReference>
<dbReference type="RefSeq" id="WP_009183214.1">
    <property type="nucleotide sequence ID" value="NZ_AMGM01000002.1"/>
</dbReference>
<evidence type="ECO:0000313" key="8">
    <source>
        <dbReference type="Proteomes" id="UP000004478"/>
    </source>
</evidence>
<feature type="modified residue" description="4-aspartylphosphate" evidence="4">
    <location>
        <position position="53"/>
    </location>
</feature>
<dbReference type="Gene3D" id="3.40.50.2300">
    <property type="match status" value="1"/>
</dbReference>
<dbReference type="EMBL" id="AMGM01000002">
    <property type="protein sequence ID" value="EKB51109.1"/>
    <property type="molecule type" value="Genomic_DNA"/>
</dbReference>
<dbReference type="SUPFAM" id="SSF47384">
    <property type="entry name" value="Homodimeric domain of signal transducing histidine kinase"/>
    <property type="match status" value="1"/>
</dbReference>
<dbReference type="SMART" id="SM00448">
    <property type="entry name" value="REC"/>
    <property type="match status" value="1"/>
</dbReference>
<keyword evidence="8" id="KW-1185">Reference proteome</keyword>
<dbReference type="Gene3D" id="3.30.565.10">
    <property type="entry name" value="Histidine kinase-like ATPase, C-terminal domain"/>
    <property type="match status" value="1"/>
</dbReference>
<dbReference type="PROSITE" id="PS50109">
    <property type="entry name" value="HIS_KIN"/>
    <property type="match status" value="1"/>
</dbReference>
<evidence type="ECO:0000256" key="2">
    <source>
        <dbReference type="ARBA" id="ARBA00012438"/>
    </source>
</evidence>
<dbReference type="InterPro" id="IPR011006">
    <property type="entry name" value="CheY-like_superfamily"/>
</dbReference>
<keyword evidence="3 4" id="KW-0597">Phosphoprotein</keyword>
<dbReference type="Proteomes" id="UP000004478">
    <property type="component" value="Unassembled WGS sequence"/>
</dbReference>
<dbReference type="EC" id="2.7.13.3" evidence="2"/>
<comment type="catalytic activity">
    <reaction evidence="1">
        <text>ATP + protein L-histidine = ADP + protein N-phospho-L-histidine.</text>
        <dbReference type="EC" id="2.7.13.3"/>
    </reaction>
</comment>
<evidence type="ECO:0000259" key="6">
    <source>
        <dbReference type="PROSITE" id="PS50110"/>
    </source>
</evidence>
<dbReference type="InterPro" id="IPR003594">
    <property type="entry name" value="HATPase_dom"/>
</dbReference>
<protein>
    <recommendedName>
        <fullName evidence="2">histidine kinase</fullName>
        <ecNumber evidence="2">2.7.13.3</ecNumber>
    </recommendedName>
</protein>
<dbReference type="SUPFAM" id="SSF52172">
    <property type="entry name" value="CheY-like"/>
    <property type="match status" value="1"/>
</dbReference>
<evidence type="ECO:0000256" key="3">
    <source>
        <dbReference type="ARBA" id="ARBA00022553"/>
    </source>
</evidence>
<feature type="domain" description="Response regulatory" evidence="6">
    <location>
        <begin position="4"/>
        <end position="120"/>
    </location>
</feature>
<dbReference type="Pfam" id="PF02518">
    <property type="entry name" value="HATPase_c"/>
    <property type="match status" value="1"/>
</dbReference>
<dbReference type="PANTHER" id="PTHR43547">
    <property type="entry name" value="TWO-COMPONENT HISTIDINE KINASE"/>
    <property type="match status" value="1"/>
</dbReference>
<dbReference type="SMART" id="SM00387">
    <property type="entry name" value="HATPase_c"/>
    <property type="match status" value="1"/>
</dbReference>